<evidence type="ECO:0000256" key="2">
    <source>
        <dbReference type="SAM" id="Phobius"/>
    </source>
</evidence>
<dbReference type="CDD" id="cd06971">
    <property type="entry name" value="PgpA"/>
    <property type="match status" value="1"/>
</dbReference>
<feature type="region of interest" description="Disordered" evidence="1">
    <location>
        <begin position="1"/>
        <end position="37"/>
    </location>
</feature>
<feature type="compositionally biased region" description="Pro residues" evidence="1">
    <location>
        <begin position="24"/>
        <end position="33"/>
    </location>
</feature>
<dbReference type="InterPro" id="IPR026037">
    <property type="entry name" value="PgpA"/>
</dbReference>
<dbReference type="STRING" id="1150469.RSPPHO_02920"/>
<evidence type="ECO:0000256" key="1">
    <source>
        <dbReference type="SAM" id="MobiDB-lite"/>
    </source>
</evidence>
<proteinExistence type="predicted"/>
<keyword evidence="5" id="KW-1185">Reference proteome</keyword>
<keyword evidence="2" id="KW-1133">Transmembrane helix</keyword>
<feature type="domain" description="YutG/PgpA" evidence="3">
    <location>
        <begin position="402"/>
        <end position="541"/>
    </location>
</feature>
<name>H6SPM1_PARPM</name>
<keyword evidence="2" id="KW-0812">Transmembrane</keyword>
<evidence type="ECO:0000313" key="4">
    <source>
        <dbReference type="EMBL" id="CCG09546.1"/>
    </source>
</evidence>
<feature type="transmembrane region" description="Helical" evidence="2">
    <location>
        <begin position="522"/>
        <end position="544"/>
    </location>
</feature>
<dbReference type="InterPro" id="IPR007686">
    <property type="entry name" value="YutG/PgpA"/>
</dbReference>
<dbReference type="InterPro" id="IPR036681">
    <property type="entry name" value="PgpA-like_sf"/>
</dbReference>
<dbReference type="GO" id="GO:0008962">
    <property type="term" value="F:phosphatidylglycerophosphatase activity"/>
    <property type="evidence" value="ECO:0007669"/>
    <property type="project" value="InterPro"/>
</dbReference>
<dbReference type="PANTHER" id="PTHR36305">
    <property type="entry name" value="PHOSPHATIDYLGLYCEROPHOSPHATASE A"/>
    <property type="match status" value="1"/>
</dbReference>
<evidence type="ECO:0000259" key="3">
    <source>
        <dbReference type="Pfam" id="PF04608"/>
    </source>
</evidence>
<dbReference type="KEGG" id="rpm:RSPPHO_02920"/>
<feature type="transmembrane region" description="Helical" evidence="2">
    <location>
        <begin position="426"/>
        <end position="453"/>
    </location>
</feature>
<feature type="region of interest" description="Disordered" evidence="1">
    <location>
        <begin position="222"/>
        <end position="248"/>
    </location>
</feature>
<organism evidence="4 5">
    <name type="scientific">Pararhodospirillum photometricum DSM 122</name>
    <dbReference type="NCBI Taxonomy" id="1150469"/>
    <lineage>
        <taxon>Bacteria</taxon>
        <taxon>Pseudomonadati</taxon>
        <taxon>Pseudomonadota</taxon>
        <taxon>Alphaproteobacteria</taxon>
        <taxon>Rhodospirillales</taxon>
        <taxon>Rhodospirillaceae</taxon>
        <taxon>Pararhodospirillum</taxon>
    </lineage>
</organism>
<evidence type="ECO:0000313" key="5">
    <source>
        <dbReference type="Proteomes" id="UP000033220"/>
    </source>
</evidence>
<dbReference type="HOGENOM" id="CLU_498632_0_0_5"/>
<dbReference type="PATRIC" id="fig|1150469.3.peg.3295"/>
<feature type="region of interest" description="Disordered" evidence="1">
    <location>
        <begin position="372"/>
        <end position="392"/>
    </location>
</feature>
<dbReference type="PANTHER" id="PTHR36305:SF1">
    <property type="entry name" value="PHOSPHATIDYLGLYCEROPHOSPHATASE A"/>
    <property type="match status" value="1"/>
</dbReference>
<accession>H6SPM1</accession>
<reference evidence="4 5" key="1">
    <citation type="submission" date="2012-02" db="EMBL/GenBank/DDBJ databases">
        <title>Shotgun genome sequence of Phaeospirillum photometricum DSM 122.</title>
        <authorList>
            <person name="Duquesne K."/>
            <person name="Sturgis J."/>
        </authorList>
    </citation>
    <scope>NUCLEOTIDE SEQUENCE [LARGE SCALE GENOMIC DNA]</scope>
    <source>
        <strain evidence="5">DSM122</strain>
    </source>
</reference>
<dbReference type="Pfam" id="PF04608">
    <property type="entry name" value="PgpA"/>
    <property type="match status" value="1"/>
</dbReference>
<dbReference type="SUPFAM" id="SSF101307">
    <property type="entry name" value="YutG-like"/>
    <property type="match status" value="1"/>
</dbReference>
<dbReference type="GO" id="GO:0006629">
    <property type="term" value="P:lipid metabolic process"/>
    <property type="evidence" value="ECO:0007669"/>
    <property type="project" value="InterPro"/>
</dbReference>
<gene>
    <name evidence="4" type="ORF">RSPPHO_02920</name>
</gene>
<dbReference type="eggNOG" id="COG1267">
    <property type="taxonomic scope" value="Bacteria"/>
</dbReference>
<sequence>MVKVITQPGLGGRSSPRRNRQERPPLPPRPRPGAPRLRHQGIHLEAGLFQGRADLANTAFGNVGKLLDKALLHAFHGPHMVFQAGDPPVQLPGLGLRQIALEHHLAQFHFQAVKLTEQKTGLGQVLQTLVQGRQPRHQGLLLAVEAALLLVQARLAVAPGPGGQVSRGSGRRGLHQRAKLGAIGLQGPGNVGHIALVNTDLGQQILIGLIGIGDPRLPGAKNRVHAHQGNRAGGQHAKNGQPSQAHANLVRAGQGDAARAMDRAHQEMPLGHPAAHPATPCGEGSFLGVKLRHTLTLLVALAPPQESPAAKVRCRRVLVLKFAGHGHKQKSAIPGGTACEITCQGTVPQTRPSQRTPLPLAFGSRSFKRRALHRGPEQEASPPLSPKAQTMPPLPSRPIWLLTTWFGAGLSPKAPGTMGSLAALPFAWIITWATGPWGLFIAAVLITLVGIWASERHVQATGEADPGRIVIDEVAGQWFTLVPAPLDPLSYLVGFGLFRLFDITKPWPVSFFDRKLSGGLGIMLDDVAAAVYASAILALLHALVPA</sequence>
<dbReference type="EMBL" id="HE663493">
    <property type="protein sequence ID" value="CCG09546.1"/>
    <property type="molecule type" value="Genomic_DNA"/>
</dbReference>
<protein>
    <submittedName>
        <fullName evidence="4">Phosphatidylglycerophosphatase A and related protein</fullName>
    </submittedName>
</protein>
<keyword evidence="2" id="KW-0472">Membrane</keyword>
<dbReference type="Proteomes" id="UP000033220">
    <property type="component" value="Chromosome DSM 122"/>
</dbReference>
<dbReference type="AlphaFoldDB" id="H6SPM1"/>